<dbReference type="PRINTS" id="PR00081">
    <property type="entry name" value="GDHRDH"/>
</dbReference>
<dbReference type="Gene3D" id="3.40.50.720">
    <property type="entry name" value="NAD(P)-binding Rossmann-like Domain"/>
    <property type="match status" value="1"/>
</dbReference>
<dbReference type="InterPro" id="IPR002347">
    <property type="entry name" value="SDR_fam"/>
</dbReference>
<dbReference type="SUPFAM" id="SSF51735">
    <property type="entry name" value="NAD(P)-binding Rossmann-fold domains"/>
    <property type="match status" value="1"/>
</dbReference>
<sequence length="250" mass="25408">MLFALTGRVALVTGASGALGRHFCRVLHQAGARVALAARRPEAVAALAAELGEGAIAVALDVTQEASIAAALAAVQARLGPPAILVNNAGIAATRPFLEHTAADWDQVMAVDLRGAFLVAQATARAMVAAGQGGAIVNVASILGARVIPGVAGYAAAKAGLIQLTRQMAVELARHRIRVNALAPGYIATDINADFFASEPGQAMVKRIPQRRLGQAQDLTGPLLLLASDAGAHMTGSVLTVDGGHSINSL</sequence>
<protein>
    <submittedName>
        <fullName evidence="3">SDR family oxidoreductase</fullName>
    </submittedName>
</protein>
<dbReference type="SMART" id="SM00822">
    <property type="entry name" value="PKS_KR"/>
    <property type="match status" value="1"/>
</dbReference>
<dbReference type="PROSITE" id="PS00061">
    <property type="entry name" value="ADH_SHORT"/>
    <property type="match status" value="1"/>
</dbReference>
<dbReference type="Proteomes" id="UP000787635">
    <property type="component" value="Unassembled WGS sequence"/>
</dbReference>
<evidence type="ECO:0000256" key="1">
    <source>
        <dbReference type="ARBA" id="ARBA00006484"/>
    </source>
</evidence>
<evidence type="ECO:0000313" key="3">
    <source>
        <dbReference type="EMBL" id="NKC30036.1"/>
    </source>
</evidence>
<dbReference type="InterPro" id="IPR057326">
    <property type="entry name" value="KR_dom"/>
</dbReference>
<dbReference type="PANTHER" id="PTHR42760">
    <property type="entry name" value="SHORT-CHAIN DEHYDROGENASES/REDUCTASES FAMILY MEMBER"/>
    <property type="match status" value="1"/>
</dbReference>
<comment type="similarity">
    <text evidence="1">Belongs to the short-chain dehydrogenases/reductases (SDR) family.</text>
</comment>
<proteinExistence type="inferred from homology"/>
<evidence type="ECO:0000313" key="4">
    <source>
        <dbReference type="Proteomes" id="UP000787635"/>
    </source>
</evidence>
<evidence type="ECO:0000259" key="2">
    <source>
        <dbReference type="SMART" id="SM00822"/>
    </source>
</evidence>
<dbReference type="EMBL" id="JAAVNE010000004">
    <property type="protein sequence ID" value="NKC30036.1"/>
    <property type="molecule type" value="Genomic_DNA"/>
</dbReference>
<accession>A0ABX1DYU9</accession>
<gene>
    <name evidence="3" type="ORF">HEQ75_04120</name>
</gene>
<name>A0ABX1DYU9_9PROT</name>
<dbReference type="PRINTS" id="PR00080">
    <property type="entry name" value="SDRFAMILY"/>
</dbReference>
<dbReference type="InterPro" id="IPR020904">
    <property type="entry name" value="Sc_DH/Rdtase_CS"/>
</dbReference>
<comment type="caution">
    <text evidence="3">The sequence shown here is derived from an EMBL/GenBank/DDBJ whole genome shotgun (WGS) entry which is preliminary data.</text>
</comment>
<dbReference type="Pfam" id="PF13561">
    <property type="entry name" value="adh_short_C2"/>
    <property type="match status" value="1"/>
</dbReference>
<dbReference type="InterPro" id="IPR036291">
    <property type="entry name" value="NAD(P)-bd_dom_sf"/>
</dbReference>
<feature type="domain" description="Ketoreductase" evidence="2">
    <location>
        <begin position="8"/>
        <end position="185"/>
    </location>
</feature>
<organism evidence="3 4">
    <name type="scientific">Falsiroseomonas selenitidurans</name>
    <dbReference type="NCBI Taxonomy" id="2716335"/>
    <lineage>
        <taxon>Bacteria</taxon>
        <taxon>Pseudomonadati</taxon>
        <taxon>Pseudomonadota</taxon>
        <taxon>Alphaproteobacteria</taxon>
        <taxon>Acetobacterales</taxon>
        <taxon>Roseomonadaceae</taxon>
        <taxon>Falsiroseomonas</taxon>
    </lineage>
</organism>
<dbReference type="PANTHER" id="PTHR42760:SF135">
    <property type="entry name" value="BLL7886 PROTEIN"/>
    <property type="match status" value="1"/>
</dbReference>
<dbReference type="RefSeq" id="WP_168027659.1">
    <property type="nucleotide sequence ID" value="NZ_JAAVNE010000004.1"/>
</dbReference>
<reference evidence="3 4" key="1">
    <citation type="submission" date="2020-03" db="EMBL/GenBank/DDBJ databases">
        <title>Roseomonas selenitidurans sp. nov. isolated from urban soil.</title>
        <authorList>
            <person name="Liu H."/>
        </authorList>
    </citation>
    <scope>NUCLEOTIDE SEQUENCE [LARGE SCALE GENOMIC DNA]</scope>
    <source>
        <strain evidence="3 4">BU-1</strain>
    </source>
</reference>
<keyword evidence="4" id="KW-1185">Reference proteome</keyword>